<sequence length="426" mass="50378">MDKPERNENQAVPWSEVKKHTSVSDRWIVIENSVYDVTHWQYRHPGGRTILGHFGGQDATEAFRALHKNPEEVKKHLKPLYVAEVDQNTADPKEADDLAKRAAYVQDFEELRKKMHELGFFKTNVSFFLLTLLQIFVLEALAYMNLRFFGVSWFRIVLSVILYTVSQSQATWLQHDFGHFSVFKTTKMNHLFHEIVLGLTKGSSCHWWNYAHSQHHAKPNVIDKDPDIRWEPMLVLGDVMPVRAASRHNKWKFHLPYEYQASYFFLVCPPLLLPVIFQSMSLRHIFLRRCYEDFTWVLAFYIKLFILYYPLFGFWGTVAYFYGVRVVESHWFAWVTQSNHVPMEISYDRNEPWLLTQIKATCDVEHSVLNDWITGHVNFQIEHHLFPTLPRHNHIKARPYVKELCERHGLPYTVKPMGLAFKDIIR</sequence>
<dbReference type="InterPro" id="IPR012171">
    <property type="entry name" value="Fatty_acid_desaturase"/>
</dbReference>
<accession>A0A1S8WT75</accession>
<feature type="transmembrane region" description="Helical" evidence="8">
    <location>
        <begin position="261"/>
        <end position="280"/>
    </location>
</feature>
<evidence type="ECO:0000259" key="9">
    <source>
        <dbReference type="PROSITE" id="PS50255"/>
    </source>
</evidence>
<dbReference type="PROSITE" id="PS50255">
    <property type="entry name" value="CYTOCHROME_B5_2"/>
    <property type="match status" value="1"/>
</dbReference>
<evidence type="ECO:0000256" key="6">
    <source>
        <dbReference type="ARBA" id="ARBA00023098"/>
    </source>
</evidence>
<feature type="transmembrane region" description="Helical" evidence="8">
    <location>
        <begin position="148"/>
        <end position="165"/>
    </location>
</feature>
<reference evidence="10 11" key="1">
    <citation type="submission" date="2015-03" db="EMBL/GenBank/DDBJ databases">
        <title>Draft genome of the nematode, Opisthorchis viverrini.</title>
        <authorList>
            <person name="Mitreva M."/>
        </authorList>
    </citation>
    <scope>NUCLEOTIDE SEQUENCE [LARGE SCALE GENOMIC DNA]</scope>
    <source>
        <strain evidence="10">Khon Kaen</strain>
    </source>
</reference>
<dbReference type="Pfam" id="PF00487">
    <property type="entry name" value="FA_desaturase"/>
    <property type="match status" value="1"/>
</dbReference>
<name>A0A1S8WT75_OPIVI</name>
<dbReference type="AlphaFoldDB" id="A0A1S8WT75"/>
<evidence type="ECO:0000256" key="4">
    <source>
        <dbReference type="ARBA" id="ARBA00022989"/>
    </source>
</evidence>
<evidence type="ECO:0000256" key="8">
    <source>
        <dbReference type="SAM" id="Phobius"/>
    </source>
</evidence>
<gene>
    <name evidence="10" type="ORF">X801_06576</name>
</gene>
<keyword evidence="4 8" id="KW-1133">Transmembrane helix</keyword>
<keyword evidence="11" id="KW-1185">Reference proteome</keyword>
<dbReference type="GO" id="GO:0006629">
    <property type="term" value="P:lipid metabolic process"/>
    <property type="evidence" value="ECO:0007669"/>
    <property type="project" value="UniProtKB-KW"/>
</dbReference>
<dbReference type="Proteomes" id="UP000243686">
    <property type="component" value="Unassembled WGS sequence"/>
</dbReference>
<feature type="transmembrane region" description="Helical" evidence="8">
    <location>
        <begin position="300"/>
        <end position="322"/>
    </location>
</feature>
<keyword evidence="5" id="KW-0560">Oxidoreductase</keyword>
<dbReference type="SMART" id="SM01117">
    <property type="entry name" value="Cyt-b5"/>
    <property type="match status" value="1"/>
</dbReference>
<feature type="domain" description="Cytochrome b5 heme-binding" evidence="9">
    <location>
        <begin position="9"/>
        <end position="86"/>
    </location>
</feature>
<organism evidence="10 11">
    <name type="scientific">Opisthorchis viverrini</name>
    <name type="common">Southeast Asian liver fluke</name>
    <dbReference type="NCBI Taxonomy" id="6198"/>
    <lineage>
        <taxon>Eukaryota</taxon>
        <taxon>Metazoa</taxon>
        <taxon>Spiralia</taxon>
        <taxon>Lophotrochozoa</taxon>
        <taxon>Platyhelminthes</taxon>
        <taxon>Trematoda</taxon>
        <taxon>Digenea</taxon>
        <taxon>Opisthorchiida</taxon>
        <taxon>Opisthorchiata</taxon>
        <taxon>Opisthorchiidae</taxon>
        <taxon>Opisthorchis</taxon>
    </lineage>
</organism>
<dbReference type="PIRSF" id="PIRSF015921">
    <property type="entry name" value="FA_sphinglp_des"/>
    <property type="match status" value="1"/>
</dbReference>
<dbReference type="GO" id="GO:0016717">
    <property type="term" value="F:oxidoreductase activity, acting on paired donors, with oxidation of a pair of donors resulting in the reduction of molecular oxygen to two molecules of water"/>
    <property type="evidence" value="ECO:0007669"/>
    <property type="project" value="TreeGrafter"/>
</dbReference>
<dbReference type="Gene3D" id="3.10.120.10">
    <property type="entry name" value="Cytochrome b5-like heme/steroid binding domain"/>
    <property type="match status" value="1"/>
</dbReference>
<evidence type="ECO:0000256" key="3">
    <source>
        <dbReference type="ARBA" id="ARBA00022692"/>
    </source>
</evidence>
<keyword evidence="6" id="KW-0443">Lipid metabolism</keyword>
<comment type="similarity">
    <text evidence="2">Belongs to the fatty acid desaturase type 1 family.</text>
</comment>
<evidence type="ECO:0000256" key="5">
    <source>
        <dbReference type="ARBA" id="ARBA00023002"/>
    </source>
</evidence>
<dbReference type="PANTHER" id="PTHR19353:SF88">
    <property type="entry name" value="DELTA(5) FATTY ACID DESATURASE FAT-4"/>
    <property type="match status" value="1"/>
</dbReference>
<dbReference type="GO" id="GO:0016020">
    <property type="term" value="C:membrane"/>
    <property type="evidence" value="ECO:0007669"/>
    <property type="project" value="UniProtKB-SubCell"/>
</dbReference>
<protein>
    <submittedName>
        <fullName evidence="10">Cytochrome b5-like Heme/Steroid binding domain protein</fullName>
    </submittedName>
</protein>
<evidence type="ECO:0000313" key="11">
    <source>
        <dbReference type="Proteomes" id="UP000243686"/>
    </source>
</evidence>
<dbReference type="CDD" id="cd03506">
    <property type="entry name" value="Delta6-FADS-like"/>
    <property type="match status" value="1"/>
</dbReference>
<dbReference type="InterPro" id="IPR005804">
    <property type="entry name" value="FA_desaturase_dom"/>
</dbReference>
<dbReference type="InterPro" id="IPR036400">
    <property type="entry name" value="Cyt_B5-like_heme/steroid_sf"/>
</dbReference>
<dbReference type="EMBL" id="KV895160">
    <property type="protein sequence ID" value="OON17585.1"/>
    <property type="molecule type" value="Genomic_DNA"/>
</dbReference>
<dbReference type="SUPFAM" id="SSF55856">
    <property type="entry name" value="Cytochrome b5-like heme/steroid binding domain"/>
    <property type="match status" value="1"/>
</dbReference>
<feature type="transmembrane region" description="Helical" evidence="8">
    <location>
        <begin position="120"/>
        <end position="142"/>
    </location>
</feature>
<evidence type="ECO:0000256" key="1">
    <source>
        <dbReference type="ARBA" id="ARBA00004141"/>
    </source>
</evidence>
<keyword evidence="7 8" id="KW-0472">Membrane</keyword>
<keyword evidence="3 8" id="KW-0812">Transmembrane</keyword>
<dbReference type="InterPro" id="IPR001199">
    <property type="entry name" value="Cyt_B5-like_heme/steroid-bd"/>
</dbReference>
<dbReference type="PANTHER" id="PTHR19353">
    <property type="entry name" value="FATTY ACID DESATURASE 2"/>
    <property type="match status" value="1"/>
</dbReference>
<evidence type="ECO:0000256" key="7">
    <source>
        <dbReference type="ARBA" id="ARBA00023136"/>
    </source>
</evidence>
<dbReference type="Pfam" id="PF00173">
    <property type="entry name" value="Cyt-b5"/>
    <property type="match status" value="1"/>
</dbReference>
<evidence type="ECO:0000313" key="10">
    <source>
        <dbReference type="EMBL" id="OON17585.1"/>
    </source>
</evidence>
<evidence type="ECO:0000256" key="2">
    <source>
        <dbReference type="ARBA" id="ARBA00009295"/>
    </source>
</evidence>
<proteinExistence type="inferred from homology"/>
<comment type="subcellular location">
    <subcellularLocation>
        <location evidence="1">Membrane</location>
        <topology evidence="1">Multi-pass membrane protein</topology>
    </subcellularLocation>
</comment>